<evidence type="ECO:0000313" key="2">
    <source>
        <dbReference type="EnsemblPlants" id="HORVU.MOREX.r3.3HG0219540.1"/>
    </source>
</evidence>
<reference evidence="2" key="3">
    <citation type="submission" date="2022-01" db="UniProtKB">
        <authorList>
            <consortium name="EnsemblPlants"/>
        </authorList>
    </citation>
    <scope>IDENTIFICATION</scope>
    <source>
        <strain evidence="2">subsp. vulgare</strain>
    </source>
</reference>
<proteinExistence type="predicted"/>
<name>A0A8I6WXZ5_HORVV</name>
<sequence length="596" mass="67894">MTNMRELNIEGVWDWKYTTELQGQLSNLQRLRLIKPTCQWNTSEDVDDAFTDKTSMEILDLSGNSGMKNLPTSISKASSLQMLVLDGCDGLETVVAPGRIPPSLKSFRFDGCGAASQWTQTIELPPKHVRPCTCSACDKKDIHISKVSLQGCTQLENLFLRGLPNLLELDLSGTAIKVLDFKTMVVQVPRLKRLFLIGCKHLRAIGSSFDDGPWSMSQLELMCIDTRAASLCSRPAIDNYKSSGLRVHAVVVDARIARSLSNVFRLREDLHFDIHITRSPVYDRLVEFEGTDKYEILPSFQQLVLPTGQYSDVLGMVGHPPMQAFPQPPSSKFDRQLEIAEGSCNVEKGIYHLQSCAESLHFHDVSSCATIYEGSCAWDDLRVCRVERSPKLEYVFNPSAYGFFKLETLWASDLLTARWIWSKGVRYSFYTESVKSFKKLQHLHLRSCPRLRFVLPVWVSSFPSMETLHIINCGELRHVFELDRRYPEEIATLGVLLLPKLTTIHLHDLPKLQNICDLVKMVAPRLETIKIRGCWSLRRLPYVGARGQGKKKPSVEIEKDVWDALEWDADHRPDHFETPVHSRYYKEKLPRVSVLR</sequence>
<evidence type="ECO:0000259" key="1">
    <source>
        <dbReference type="Pfam" id="PF23247"/>
    </source>
</evidence>
<dbReference type="InterPro" id="IPR032675">
    <property type="entry name" value="LRR_dom_sf"/>
</dbReference>
<dbReference type="PANTHER" id="PTHR33463">
    <property type="entry name" value="NB-ARC DOMAIN-CONTAINING PROTEIN-RELATED"/>
    <property type="match status" value="1"/>
</dbReference>
<dbReference type="Gramene" id="HORVU.MOREX.r3.3HG0219540.1">
    <property type="protein sequence ID" value="HORVU.MOREX.r3.3HG0219540.1"/>
    <property type="gene ID" value="HORVU.MOREX.r3.3HG0219540"/>
</dbReference>
<organism evidence="2 3">
    <name type="scientific">Hordeum vulgare subsp. vulgare</name>
    <name type="common">Domesticated barley</name>
    <dbReference type="NCBI Taxonomy" id="112509"/>
    <lineage>
        <taxon>Eukaryota</taxon>
        <taxon>Viridiplantae</taxon>
        <taxon>Streptophyta</taxon>
        <taxon>Embryophyta</taxon>
        <taxon>Tracheophyta</taxon>
        <taxon>Spermatophyta</taxon>
        <taxon>Magnoliopsida</taxon>
        <taxon>Liliopsida</taxon>
        <taxon>Poales</taxon>
        <taxon>Poaceae</taxon>
        <taxon>BOP clade</taxon>
        <taxon>Pooideae</taxon>
        <taxon>Triticodae</taxon>
        <taxon>Triticeae</taxon>
        <taxon>Hordeinae</taxon>
        <taxon>Hordeum</taxon>
    </lineage>
</organism>
<dbReference type="PANTHER" id="PTHR33463:SF64">
    <property type="entry name" value="NB-ARC DOMAIN-CONTAINING PROTEIN"/>
    <property type="match status" value="1"/>
</dbReference>
<reference evidence="3" key="1">
    <citation type="journal article" date="2012" name="Nature">
        <title>A physical, genetic and functional sequence assembly of the barley genome.</title>
        <authorList>
            <consortium name="The International Barley Genome Sequencing Consortium"/>
            <person name="Mayer K.F."/>
            <person name="Waugh R."/>
            <person name="Brown J.W."/>
            <person name="Schulman A."/>
            <person name="Langridge P."/>
            <person name="Platzer M."/>
            <person name="Fincher G.B."/>
            <person name="Muehlbauer G.J."/>
            <person name="Sato K."/>
            <person name="Close T.J."/>
            <person name="Wise R.P."/>
            <person name="Stein N."/>
        </authorList>
    </citation>
    <scope>NUCLEOTIDE SEQUENCE [LARGE SCALE GENOMIC DNA]</scope>
    <source>
        <strain evidence="3">cv. Morex</strain>
    </source>
</reference>
<dbReference type="InterPro" id="IPR050905">
    <property type="entry name" value="Plant_NBS-LRR"/>
</dbReference>
<dbReference type="Pfam" id="PF23247">
    <property type="entry name" value="LRR_RPS2"/>
    <property type="match status" value="1"/>
</dbReference>
<dbReference type="Proteomes" id="UP000011116">
    <property type="component" value="Chromosome 3H"/>
</dbReference>
<evidence type="ECO:0000313" key="3">
    <source>
        <dbReference type="Proteomes" id="UP000011116"/>
    </source>
</evidence>
<dbReference type="AlphaFoldDB" id="A0A8I6WXZ5"/>
<protein>
    <recommendedName>
        <fullName evidence="1">Disease resistance protein At4g27190-like leucine-rich repeats domain-containing protein</fullName>
    </recommendedName>
</protein>
<dbReference type="Gramene" id="HORVU.MOREX.r2.3HG0182820.1">
    <property type="protein sequence ID" value="HORVU.MOREX.r2.3HG0182820.1"/>
    <property type="gene ID" value="HORVU.MOREX.r2.3HG0182820"/>
</dbReference>
<dbReference type="Gene3D" id="3.80.10.10">
    <property type="entry name" value="Ribonuclease Inhibitor"/>
    <property type="match status" value="2"/>
</dbReference>
<dbReference type="EnsemblPlants" id="HORVU.MOREX.r3.3HG0219540.1">
    <property type="protein sequence ID" value="HORVU.MOREX.r3.3HG0219540.1"/>
    <property type="gene ID" value="HORVU.MOREX.r3.3HG0219540"/>
</dbReference>
<accession>A0A8I6WXZ5</accession>
<keyword evidence="3" id="KW-1185">Reference proteome</keyword>
<reference evidence="2" key="2">
    <citation type="submission" date="2020-10" db="EMBL/GenBank/DDBJ databases">
        <authorList>
            <person name="Scholz U."/>
            <person name="Mascher M."/>
            <person name="Fiebig A."/>
        </authorList>
    </citation>
    <scope>NUCLEOTIDE SEQUENCE [LARGE SCALE GENOMIC DNA]</scope>
    <source>
        <strain evidence="2">cv. Morex</strain>
    </source>
</reference>
<dbReference type="SUPFAM" id="SSF52058">
    <property type="entry name" value="L domain-like"/>
    <property type="match status" value="1"/>
</dbReference>
<dbReference type="InterPro" id="IPR057135">
    <property type="entry name" value="At4g27190-like_LRR"/>
</dbReference>
<feature type="domain" description="Disease resistance protein At4g27190-like leucine-rich repeats" evidence="1">
    <location>
        <begin position="434"/>
        <end position="540"/>
    </location>
</feature>